<name>A0A9D2SD47_9FIRM</name>
<gene>
    <name evidence="2" type="ORF">H9763_02135</name>
</gene>
<sequence>MGKIKELHACKKKLMEEVNCIDAAEELGLKMKIKGNRIQVECPFHRSMLGRDDRSLGNCVISRTGKRCNCFACNGHGDAIEMVMAYNGMCFSEAVDWLAERRAPHLMEGMEGRSREKPEKCPFTDEEFNVIGIHTSRFLIPVGAAPSKYAARNKPGGKGKHREIVYPAENNDDYVILCESARMDIRDIFYDNKQIFWQIVEPKAMEAAERYRDQIESLERNRKGEEPLRDLMVEELTSRLKIAKKFIH</sequence>
<dbReference type="GO" id="GO:0003899">
    <property type="term" value="F:DNA-directed RNA polymerase activity"/>
    <property type="evidence" value="ECO:0007669"/>
    <property type="project" value="InterPro"/>
</dbReference>
<feature type="domain" description="Zinc finger CHC2-type" evidence="1">
    <location>
        <begin position="42"/>
        <end position="99"/>
    </location>
</feature>
<evidence type="ECO:0000259" key="1">
    <source>
        <dbReference type="SMART" id="SM00400"/>
    </source>
</evidence>
<dbReference type="AlphaFoldDB" id="A0A9D2SD47"/>
<evidence type="ECO:0000313" key="2">
    <source>
        <dbReference type="EMBL" id="HJB90247.1"/>
    </source>
</evidence>
<reference evidence="2" key="1">
    <citation type="journal article" date="2021" name="PeerJ">
        <title>Extensive microbial diversity within the chicken gut microbiome revealed by metagenomics and culture.</title>
        <authorList>
            <person name="Gilroy R."/>
            <person name="Ravi A."/>
            <person name="Getino M."/>
            <person name="Pursley I."/>
            <person name="Horton D.L."/>
            <person name="Alikhan N.F."/>
            <person name="Baker D."/>
            <person name="Gharbi K."/>
            <person name="Hall N."/>
            <person name="Watson M."/>
            <person name="Adriaenssens E.M."/>
            <person name="Foster-Nyarko E."/>
            <person name="Jarju S."/>
            <person name="Secka A."/>
            <person name="Antonio M."/>
            <person name="Oren A."/>
            <person name="Chaudhuri R.R."/>
            <person name="La Ragione R."/>
            <person name="Hildebrand F."/>
            <person name="Pallen M.J."/>
        </authorList>
    </citation>
    <scope>NUCLEOTIDE SEQUENCE</scope>
    <source>
        <strain evidence="2">USAMLcec3-2134</strain>
    </source>
</reference>
<dbReference type="SMART" id="SM00400">
    <property type="entry name" value="ZnF_CHCC"/>
    <property type="match status" value="1"/>
</dbReference>
<dbReference type="InterPro" id="IPR002694">
    <property type="entry name" value="Znf_CHC2"/>
</dbReference>
<protein>
    <recommendedName>
        <fullName evidence="1">Zinc finger CHC2-type domain-containing protein</fullName>
    </recommendedName>
</protein>
<dbReference type="Proteomes" id="UP000886883">
    <property type="component" value="Unassembled WGS sequence"/>
</dbReference>
<dbReference type="EMBL" id="DWXE01000006">
    <property type="protein sequence ID" value="HJB90247.1"/>
    <property type="molecule type" value="Genomic_DNA"/>
</dbReference>
<comment type="caution">
    <text evidence="2">The sequence shown here is derived from an EMBL/GenBank/DDBJ whole genome shotgun (WGS) entry which is preliminary data.</text>
</comment>
<dbReference type="SUPFAM" id="SSF57783">
    <property type="entry name" value="Zinc beta-ribbon"/>
    <property type="match status" value="1"/>
</dbReference>
<dbReference type="Pfam" id="PF01807">
    <property type="entry name" value="Zn_ribbon_DnaG"/>
    <property type="match status" value="1"/>
</dbReference>
<dbReference type="GO" id="GO:0003677">
    <property type="term" value="F:DNA binding"/>
    <property type="evidence" value="ECO:0007669"/>
    <property type="project" value="InterPro"/>
</dbReference>
<reference evidence="2" key="2">
    <citation type="submission" date="2021-04" db="EMBL/GenBank/DDBJ databases">
        <authorList>
            <person name="Gilroy R."/>
        </authorList>
    </citation>
    <scope>NUCLEOTIDE SEQUENCE</scope>
    <source>
        <strain evidence="2">USAMLcec3-2134</strain>
    </source>
</reference>
<dbReference type="GO" id="GO:0008270">
    <property type="term" value="F:zinc ion binding"/>
    <property type="evidence" value="ECO:0007669"/>
    <property type="project" value="InterPro"/>
</dbReference>
<organism evidence="2 3">
    <name type="scientific">Candidatus Eisenbergiella merdigallinarum</name>
    <dbReference type="NCBI Taxonomy" id="2838552"/>
    <lineage>
        <taxon>Bacteria</taxon>
        <taxon>Bacillati</taxon>
        <taxon>Bacillota</taxon>
        <taxon>Clostridia</taxon>
        <taxon>Lachnospirales</taxon>
        <taxon>Lachnospiraceae</taxon>
        <taxon>Eisenbergiella</taxon>
    </lineage>
</organism>
<dbReference type="GO" id="GO:0006260">
    <property type="term" value="P:DNA replication"/>
    <property type="evidence" value="ECO:0007669"/>
    <property type="project" value="InterPro"/>
</dbReference>
<dbReference type="InterPro" id="IPR036977">
    <property type="entry name" value="DNA_primase_Znf_CHC2"/>
</dbReference>
<dbReference type="Gene3D" id="3.90.580.10">
    <property type="entry name" value="Zinc finger, CHC2-type domain"/>
    <property type="match status" value="1"/>
</dbReference>
<accession>A0A9D2SD47</accession>
<evidence type="ECO:0000313" key="3">
    <source>
        <dbReference type="Proteomes" id="UP000886883"/>
    </source>
</evidence>
<proteinExistence type="predicted"/>